<dbReference type="PANTHER" id="PTHR30177:SF4">
    <property type="entry name" value="OSMOPROTECTANT IMPORT PERMEASE PROTEIN OSMW"/>
    <property type="match status" value="1"/>
</dbReference>
<keyword evidence="5 6" id="KW-0472">Membrane</keyword>
<dbReference type="GO" id="GO:0005886">
    <property type="term" value="C:plasma membrane"/>
    <property type="evidence" value="ECO:0007669"/>
    <property type="project" value="UniProtKB-SubCell"/>
</dbReference>
<dbReference type="InterPro" id="IPR035906">
    <property type="entry name" value="MetI-like_sf"/>
</dbReference>
<evidence type="ECO:0000256" key="1">
    <source>
        <dbReference type="ARBA" id="ARBA00004141"/>
    </source>
</evidence>
<dbReference type="InterPro" id="IPR051204">
    <property type="entry name" value="ABC_transp_perm/SBD"/>
</dbReference>
<dbReference type="InterPro" id="IPR000515">
    <property type="entry name" value="MetI-like"/>
</dbReference>
<dbReference type="eggNOG" id="COG1174">
    <property type="taxonomic scope" value="Bacteria"/>
</dbReference>
<feature type="transmembrane region" description="Helical" evidence="6">
    <location>
        <begin position="12"/>
        <end position="30"/>
    </location>
</feature>
<accession>D7BC24</accession>
<feature type="transmembrane region" description="Helical" evidence="6">
    <location>
        <begin position="403"/>
        <end position="421"/>
    </location>
</feature>
<keyword evidence="9" id="KW-1185">Reference proteome</keyword>
<evidence type="ECO:0000256" key="2">
    <source>
        <dbReference type="ARBA" id="ARBA00022448"/>
    </source>
</evidence>
<dbReference type="GO" id="GO:0055085">
    <property type="term" value="P:transmembrane transport"/>
    <property type="evidence" value="ECO:0007669"/>
    <property type="project" value="InterPro"/>
</dbReference>
<protein>
    <submittedName>
        <fullName evidence="8">Binding-protein-dependent transport systems inner membrane component</fullName>
    </submittedName>
</protein>
<sequence>MFRRLFSGLNPVALLAAGLGLAALFLPWLLLKPTRISPGVGYAAFGLEPLWAAGMLVLWLTLPAFKGVWRGLVAGLGLLVWGGLIAAGAQRLLEGAGEFARVSPAGGFWLGIPAFYLAFFAAYREAGWRATWTAPVAFVALLLMGVFSRLGPLVELGAWRSQFATEVWRHLALSASALIQAVLIGVPLGILASRGGGFGWVVGVTGFLQTIPSLALFGILLGPLAWLSRALSLEVALAILIVGALLVRVFRAVGNWLVFAVALPVGVLGMVVIGTVLFGLFGPDALRLALHAPLSEAGVRGIGASPAVLALTLYALLPIVAGTRAGLQAVSDDLRQAGRGMGMSARQLLWRVELPLALPLVMEGVRGAAVLTIGITTIAALIGAGGLGFFILRGVEGGAPDLVLLGAIPVIVLALLADGLLRQVGRWLTPRGVR</sequence>
<dbReference type="SUPFAM" id="SSF161098">
    <property type="entry name" value="MetI-like"/>
    <property type="match status" value="1"/>
</dbReference>
<name>D7BC24_ALLS1</name>
<keyword evidence="3 6" id="KW-0812">Transmembrane</keyword>
<gene>
    <name evidence="8" type="ordered locus">Mesil_0908</name>
</gene>
<dbReference type="HOGENOM" id="CLU_046113_3_0_0"/>
<comment type="similarity">
    <text evidence="6">Belongs to the binding-protein-dependent transport system permease family.</text>
</comment>
<dbReference type="STRING" id="526227.Mesil_0908"/>
<reference evidence="8 9" key="1">
    <citation type="journal article" date="2010" name="Stand. Genomic Sci.">
        <title>Complete genome sequence of Meiothermus silvanus type strain (VI-R2).</title>
        <authorList>
            <person name="Sikorski J."/>
            <person name="Tindall B.J."/>
            <person name="Lowry S."/>
            <person name="Lucas S."/>
            <person name="Nolan M."/>
            <person name="Copeland A."/>
            <person name="Glavina Del Rio T."/>
            <person name="Tice H."/>
            <person name="Cheng J.F."/>
            <person name="Han C."/>
            <person name="Pitluck S."/>
            <person name="Liolios K."/>
            <person name="Ivanova N."/>
            <person name="Mavromatis K."/>
            <person name="Mikhailova N."/>
            <person name="Pati A."/>
            <person name="Goodwin L."/>
            <person name="Chen A."/>
            <person name="Palaniappan K."/>
            <person name="Land M."/>
            <person name="Hauser L."/>
            <person name="Chang Y.J."/>
            <person name="Jeffries C.D."/>
            <person name="Rohde M."/>
            <person name="Goker M."/>
            <person name="Woyke T."/>
            <person name="Bristow J."/>
            <person name="Eisen J.A."/>
            <person name="Markowitz V."/>
            <person name="Hugenholtz P."/>
            <person name="Kyrpides N.C."/>
            <person name="Klenk H.P."/>
            <person name="Lapidus A."/>
        </authorList>
    </citation>
    <scope>NUCLEOTIDE SEQUENCE [LARGE SCALE GENOMIC DNA]</scope>
    <source>
        <strain evidence="9">ATCC 700542 / DSM 9946 / VI-R2</strain>
    </source>
</reference>
<dbReference type="Pfam" id="PF00528">
    <property type="entry name" value="BPD_transp_1"/>
    <property type="match status" value="1"/>
</dbReference>
<feature type="transmembrane region" description="Helical" evidence="6">
    <location>
        <begin position="226"/>
        <end position="249"/>
    </location>
</feature>
<comment type="subcellular location">
    <subcellularLocation>
        <location evidence="6">Cell membrane</location>
        <topology evidence="6">Multi-pass membrane protein</topology>
    </subcellularLocation>
    <subcellularLocation>
        <location evidence="1">Membrane</location>
        <topology evidence="1">Multi-pass membrane protein</topology>
    </subcellularLocation>
</comment>
<feature type="transmembrane region" description="Helical" evidence="6">
    <location>
        <begin position="368"/>
        <end position="391"/>
    </location>
</feature>
<feature type="transmembrane region" description="Helical" evidence="6">
    <location>
        <begin position="105"/>
        <end position="123"/>
    </location>
</feature>
<proteinExistence type="inferred from homology"/>
<dbReference type="Gene3D" id="1.10.3720.10">
    <property type="entry name" value="MetI-like"/>
    <property type="match status" value="1"/>
</dbReference>
<evidence type="ECO:0000313" key="9">
    <source>
        <dbReference type="Proteomes" id="UP000001916"/>
    </source>
</evidence>
<dbReference type="AlphaFoldDB" id="D7BC24"/>
<dbReference type="GO" id="GO:0031460">
    <property type="term" value="P:glycine betaine transport"/>
    <property type="evidence" value="ECO:0007669"/>
    <property type="project" value="TreeGrafter"/>
</dbReference>
<evidence type="ECO:0000256" key="6">
    <source>
        <dbReference type="RuleBase" id="RU363032"/>
    </source>
</evidence>
<dbReference type="OrthoDB" id="34174at2"/>
<dbReference type="PANTHER" id="PTHR30177">
    <property type="entry name" value="GLYCINE BETAINE/L-PROLINE TRANSPORT SYSTEM PERMEASE PROTEIN PROW"/>
    <property type="match status" value="1"/>
</dbReference>
<evidence type="ECO:0000259" key="7">
    <source>
        <dbReference type="PROSITE" id="PS50928"/>
    </source>
</evidence>
<dbReference type="RefSeq" id="WP_013157404.1">
    <property type="nucleotide sequence ID" value="NC_014212.1"/>
</dbReference>
<keyword evidence="4 6" id="KW-1133">Transmembrane helix</keyword>
<dbReference type="EMBL" id="CP002042">
    <property type="protein sequence ID" value="ADH62820.1"/>
    <property type="molecule type" value="Genomic_DNA"/>
</dbReference>
<feature type="transmembrane region" description="Helical" evidence="6">
    <location>
        <begin position="42"/>
        <end position="60"/>
    </location>
</feature>
<feature type="transmembrane region" description="Helical" evidence="6">
    <location>
        <begin position="130"/>
        <end position="151"/>
    </location>
</feature>
<feature type="transmembrane region" description="Helical" evidence="6">
    <location>
        <begin position="256"/>
        <end position="281"/>
    </location>
</feature>
<feature type="domain" description="ABC transmembrane type-1" evidence="7">
    <location>
        <begin position="167"/>
        <end position="421"/>
    </location>
</feature>
<dbReference type="KEGG" id="msv:Mesil_0908"/>
<dbReference type="PROSITE" id="PS50928">
    <property type="entry name" value="ABC_TM1"/>
    <property type="match status" value="1"/>
</dbReference>
<dbReference type="CDD" id="cd06261">
    <property type="entry name" value="TM_PBP2"/>
    <property type="match status" value="1"/>
</dbReference>
<dbReference type="Proteomes" id="UP000001916">
    <property type="component" value="Chromosome"/>
</dbReference>
<keyword evidence="2 6" id="KW-0813">Transport</keyword>
<feature type="transmembrane region" description="Helical" evidence="6">
    <location>
        <begin position="301"/>
        <end position="321"/>
    </location>
</feature>
<feature type="transmembrane region" description="Helical" evidence="6">
    <location>
        <begin position="72"/>
        <end position="93"/>
    </location>
</feature>
<evidence type="ECO:0000313" key="8">
    <source>
        <dbReference type="EMBL" id="ADH62820.1"/>
    </source>
</evidence>
<evidence type="ECO:0000256" key="5">
    <source>
        <dbReference type="ARBA" id="ARBA00023136"/>
    </source>
</evidence>
<feature type="transmembrane region" description="Helical" evidence="6">
    <location>
        <begin position="171"/>
        <end position="191"/>
    </location>
</feature>
<evidence type="ECO:0000256" key="4">
    <source>
        <dbReference type="ARBA" id="ARBA00022989"/>
    </source>
</evidence>
<feature type="transmembrane region" description="Helical" evidence="6">
    <location>
        <begin position="198"/>
        <end position="220"/>
    </location>
</feature>
<organism evidence="8 9">
    <name type="scientific">Allomeiothermus silvanus (strain ATCC 700542 / DSM 9946 / NBRC 106475 / NCIMB 13440 / VI-R2)</name>
    <name type="common">Thermus silvanus</name>
    <dbReference type="NCBI Taxonomy" id="526227"/>
    <lineage>
        <taxon>Bacteria</taxon>
        <taxon>Thermotogati</taxon>
        <taxon>Deinococcota</taxon>
        <taxon>Deinococci</taxon>
        <taxon>Thermales</taxon>
        <taxon>Thermaceae</taxon>
        <taxon>Allomeiothermus</taxon>
    </lineage>
</organism>
<evidence type="ECO:0000256" key="3">
    <source>
        <dbReference type="ARBA" id="ARBA00022692"/>
    </source>
</evidence>